<feature type="compositionally biased region" description="Basic and acidic residues" evidence="1">
    <location>
        <begin position="53"/>
        <end position="63"/>
    </location>
</feature>
<comment type="caution">
    <text evidence="2">The sequence shown here is derived from an EMBL/GenBank/DDBJ whole genome shotgun (WGS) entry which is preliminary data.</text>
</comment>
<protein>
    <submittedName>
        <fullName evidence="2">Uncharacterized protein</fullName>
    </submittedName>
</protein>
<dbReference type="EMBL" id="AKWJ02000025">
    <property type="protein sequence ID" value="EKP13756.1"/>
    <property type="molecule type" value="Genomic_DNA"/>
</dbReference>
<keyword evidence="3" id="KW-1185">Reference proteome</keyword>
<proteinExistence type="predicted"/>
<reference evidence="2" key="1">
    <citation type="submission" date="2012-09" db="EMBL/GenBank/DDBJ databases">
        <authorList>
            <person name="Harkins D.M."/>
            <person name="Durkin A.S."/>
            <person name="Brinkac L.M."/>
            <person name="Selengut J.D."/>
            <person name="Sanka R."/>
            <person name="DePew J."/>
            <person name="Purushe J."/>
            <person name="Picardeau M."/>
            <person name="Werts C."/>
            <person name="Goarant C."/>
            <person name="Vinetz J.M."/>
            <person name="Sutton G.G."/>
            <person name="Nelson W.C."/>
            <person name="Fouts D.E."/>
        </authorList>
    </citation>
    <scope>NUCLEOTIDE SEQUENCE [LARGE SCALE GENOMIC DNA]</scope>
    <source>
        <strain evidence="2">200801926</strain>
    </source>
</reference>
<gene>
    <name evidence="2" type="ORF">LEP1GSC128_2465</name>
</gene>
<accession>A0ABP2S577</accession>
<dbReference type="Proteomes" id="UP000002837">
    <property type="component" value="Unassembled WGS sequence"/>
</dbReference>
<sequence>MPTLGSTKQFANDELKPYVDAAKAGATDSGTFLNSVNNGEQVTGSRLGNGSQRGDRSNRGRSK</sequence>
<feature type="compositionally biased region" description="Polar residues" evidence="1">
    <location>
        <begin position="28"/>
        <end position="52"/>
    </location>
</feature>
<organism evidence="2 3">
    <name type="scientific">Leptospira borgpetersenii str. 200801926</name>
    <dbReference type="NCBI Taxonomy" id="1193009"/>
    <lineage>
        <taxon>Bacteria</taxon>
        <taxon>Pseudomonadati</taxon>
        <taxon>Spirochaetota</taxon>
        <taxon>Spirochaetia</taxon>
        <taxon>Leptospirales</taxon>
        <taxon>Leptospiraceae</taxon>
        <taxon>Leptospira</taxon>
    </lineage>
</organism>
<evidence type="ECO:0000256" key="1">
    <source>
        <dbReference type="SAM" id="MobiDB-lite"/>
    </source>
</evidence>
<evidence type="ECO:0000313" key="2">
    <source>
        <dbReference type="EMBL" id="EKP13756.1"/>
    </source>
</evidence>
<evidence type="ECO:0000313" key="3">
    <source>
        <dbReference type="Proteomes" id="UP000002837"/>
    </source>
</evidence>
<name>A0ABP2S577_LEPBO</name>
<feature type="region of interest" description="Disordered" evidence="1">
    <location>
        <begin position="25"/>
        <end position="63"/>
    </location>
</feature>